<dbReference type="Pfam" id="PF03548">
    <property type="entry name" value="LolA"/>
    <property type="match status" value="1"/>
</dbReference>
<keyword evidence="2" id="KW-0175">Coiled coil</keyword>
<keyword evidence="5" id="KW-1185">Reference proteome</keyword>
<organism evidence="4 5">
    <name type="scientific">Endomicrobium trichonymphae</name>
    <dbReference type="NCBI Taxonomy" id="1408204"/>
    <lineage>
        <taxon>Bacteria</taxon>
        <taxon>Pseudomonadati</taxon>
        <taxon>Elusimicrobiota</taxon>
        <taxon>Endomicrobiia</taxon>
        <taxon>Endomicrobiales</taxon>
        <taxon>Endomicrobiaceae</taxon>
        <taxon>Candidatus Endomicrobiellum</taxon>
    </lineage>
</organism>
<dbReference type="InterPro" id="IPR029046">
    <property type="entry name" value="LolA/LolB/LppX"/>
</dbReference>
<dbReference type="Gene3D" id="2.50.20.10">
    <property type="entry name" value="Lipoprotein localisation LolA/LolB/LppX"/>
    <property type="match status" value="1"/>
</dbReference>
<name>A0A1E5II86_ENDTX</name>
<evidence type="ECO:0000256" key="2">
    <source>
        <dbReference type="SAM" id="Coils"/>
    </source>
</evidence>
<dbReference type="CDD" id="cd16325">
    <property type="entry name" value="LolA"/>
    <property type="match status" value="1"/>
</dbReference>
<evidence type="ECO:0000256" key="1">
    <source>
        <dbReference type="ARBA" id="ARBA00022729"/>
    </source>
</evidence>
<proteinExistence type="predicted"/>
<dbReference type="PANTHER" id="PTHR35869">
    <property type="entry name" value="OUTER-MEMBRANE LIPOPROTEIN CARRIER PROTEIN"/>
    <property type="match status" value="1"/>
</dbReference>
<sequence>MIKSDSTWKKQSRKQVVKNRINGGSLMRHGILLLRCVAVHVFIMSVAFIALAVGAFAHSKDDNLNDILKKMEEAEKRIVTIKADYIRSIFFESTKEKQEVSGTMFLKKPDSIYINQKVPQEQRIYISGKNVTIYVPENKQAVIDSWKNFFDGDFALAVIINFGTSWREIKRTNIISFGGENEKYVVIKINPMENKDWNIKIYVSKATMYPGKAVIESDGVRREIIFKSYTLNPALDKNMFKFNASGIEVIKLN</sequence>
<dbReference type="AlphaFoldDB" id="A0A1E5II86"/>
<keyword evidence="3" id="KW-0472">Membrane</keyword>
<feature type="coiled-coil region" evidence="2">
    <location>
        <begin position="57"/>
        <end position="84"/>
    </location>
</feature>
<comment type="caution">
    <text evidence="4">The sequence shown here is derived from an EMBL/GenBank/DDBJ whole genome shotgun (WGS) entry which is preliminary data.</text>
</comment>
<dbReference type="PANTHER" id="PTHR35869:SF1">
    <property type="entry name" value="OUTER-MEMBRANE LIPOPROTEIN CARRIER PROTEIN"/>
    <property type="match status" value="1"/>
</dbReference>
<feature type="transmembrane region" description="Helical" evidence="3">
    <location>
        <begin position="32"/>
        <end position="57"/>
    </location>
</feature>
<accession>A0A1E5II86</accession>
<keyword evidence="1" id="KW-0732">Signal</keyword>
<evidence type="ECO:0008006" key="6">
    <source>
        <dbReference type="Google" id="ProtNLM"/>
    </source>
</evidence>
<dbReference type="SUPFAM" id="SSF89392">
    <property type="entry name" value="Prokaryotic lipoproteins and lipoprotein localization factors"/>
    <property type="match status" value="1"/>
</dbReference>
<gene>
    <name evidence="4" type="ORF">ATZ36_00385</name>
</gene>
<reference evidence="4 5" key="1">
    <citation type="submission" date="2015-11" db="EMBL/GenBank/DDBJ databases">
        <title>Evidence for parallel genomic evolution in an endosymbiosis of termite gut flagellates.</title>
        <authorList>
            <person name="Zheng H."/>
        </authorList>
    </citation>
    <scope>NUCLEOTIDE SEQUENCE [LARGE SCALE GENOMIC DNA]</scope>
    <source>
        <strain evidence="4 5">CET450</strain>
    </source>
</reference>
<dbReference type="Proteomes" id="UP000095237">
    <property type="component" value="Unassembled WGS sequence"/>
</dbReference>
<keyword evidence="3" id="KW-0812">Transmembrane</keyword>
<dbReference type="InterPro" id="IPR004564">
    <property type="entry name" value="OM_lipoprot_carrier_LolA-like"/>
</dbReference>
<evidence type="ECO:0000256" key="3">
    <source>
        <dbReference type="SAM" id="Phobius"/>
    </source>
</evidence>
<protein>
    <recommendedName>
        <fullName evidence="6">Outer membrane lipoprotein carrier protein LolA</fullName>
    </recommendedName>
</protein>
<keyword evidence="3" id="KW-1133">Transmembrane helix</keyword>
<dbReference type="EMBL" id="LNVX01000546">
    <property type="protein sequence ID" value="OEG69873.1"/>
    <property type="molecule type" value="Genomic_DNA"/>
</dbReference>
<evidence type="ECO:0000313" key="4">
    <source>
        <dbReference type="EMBL" id="OEG69873.1"/>
    </source>
</evidence>
<evidence type="ECO:0000313" key="5">
    <source>
        <dbReference type="Proteomes" id="UP000095237"/>
    </source>
</evidence>